<sequence>MSGAQKLRRTEALMAEQDGDSTSGERTLAEKLNYLFSMVTPENKEREYSVREAAARMRELGTDMSPSHLSELRRGIKTNPTMRVLQGLADFFQVPVTYFFNDGAVADEVAAELELRVAMRDAAVRDVAFRITGLPEQHRAAIYRLLTGVVHEYGDAGAGHAQSEHVESPADGTDTDQATERNGD</sequence>
<comment type="caution">
    <text evidence="3">The sequence shown here is derived from an EMBL/GenBank/DDBJ whole genome shotgun (WGS) entry which is preliminary data.</text>
</comment>
<evidence type="ECO:0000313" key="4">
    <source>
        <dbReference type="Proteomes" id="UP001231924"/>
    </source>
</evidence>
<dbReference type="InterPro" id="IPR010982">
    <property type="entry name" value="Lambda_DNA-bd_dom_sf"/>
</dbReference>
<dbReference type="CDD" id="cd00093">
    <property type="entry name" value="HTH_XRE"/>
    <property type="match status" value="1"/>
</dbReference>
<accession>A0ABT7MKL4</accession>
<protein>
    <submittedName>
        <fullName evidence="3">Helix-turn-helix transcriptional regulator</fullName>
    </submittedName>
</protein>
<evidence type="ECO:0000259" key="2">
    <source>
        <dbReference type="PROSITE" id="PS50943"/>
    </source>
</evidence>
<dbReference type="SUPFAM" id="SSF47413">
    <property type="entry name" value="lambda repressor-like DNA-binding domains"/>
    <property type="match status" value="1"/>
</dbReference>
<dbReference type="Gene3D" id="1.10.260.40">
    <property type="entry name" value="lambda repressor-like DNA-binding domains"/>
    <property type="match status" value="1"/>
</dbReference>
<feature type="region of interest" description="Disordered" evidence="1">
    <location>
        <begin position="157"/>
        <end position="184"/>
    </location>
</feature>
<keyword evidence="4" id="KW-1185">Reference proteome</keyword>
<dbReference type="Proteomes" id="UP001231924">
    <property type="component" value="Unassembled WGS sequence"/>
</dbReference>
<evidence type="ECO:0000256" key="1">
    <source>
        <dbReference type="SAM" id="MobiDB-lite"/>
    </source>
</evidence>
<name>A0ABT7MKL4_9PSEU</name>
<gene>
    <name evidence="3" type="ORF">QRT03_31210</name>
</gene>
<feature type="domain" description="HTH cro/C1-type" evidence="2">
    <location>
        <begin position="62"/>
        <end position="99"/>
    </location>
</feature>
<feature type="region of interest" description="Disordered" evidence="1">
    <location>
        <begin position="1"/>
        <end position="24"/>
    </location>
</feature>
<dbReference type="EMBL" id="JASVWF010000011">
    <property type="protein sequence ID" value="MDL5160472.1"/>
    <property type="molecule type" value="Genomic_DNA"/>
</dbReference>
<reference evidence="3 4" key="1">
    <citation type="submission" date="2023-06" db="EMBL/GenBank/DDBJ databases">
        <title>Actinomycetospora Odt1-22.</title>
        <authorList>
            <person name="Supong K."/>
        </authorList>
    </citation>
    <scope>NUCLEOTIDE SEQUENCE [LARGE SCALE GENOMIC DNA]</scope>
    <source>
        <strain evidence="3 4">Odt1-22</strain>
    </source>
</reference>
<dbReference type="PROSITE" id="PS50943">
    <property type="entry name" value="HTH_CROC1"/>
    <property type="match status" value="1"/>
</dbReference>
<proteinExistence type="predicted"/>
<organism evidence="3 4">
    <name type="scientific">Actinomycetospora termitidis</name>
    <dbReference type="NCBI Taxonomy" id="3053470"/>
    <lineage>
        <taxon>Bacteria</taxon>
        <taxon>Bacillati</taxon>
        <taxon>Actinomycetota</taxon>
        <taxon>Actinomycetes</taxon>
        <taxon>Pseudonocardiales</taxon>
        <taxon>Pseudonocardiaceae</taxon>
        <taxon>Actinomycetospora</taxon>
    </lineage>
</organism>
<dbReference type="RefSeq" id="WP_286057075.1">
    <property type="nucleotide sequence ID" value="NZ_JASVWF010000011.1"/>
</dbReference>
<dbReference type="Pfam" id="PF01381">
    <property type="entry name" value="HTH_3"/>
    <property type="match status" value="1"/>
</dbReference>
<dbReference type="InterPro" id="IPR001387">
    <property type="entry name" value="Cro/C1-type_HTH"/>
</dbReference>
<evidence type="ECO:0000313" key="3">
    <source>
        <dbReference type="EMBL" id="MDL5160472.1"/>
    </source>
</evidence>